<dbReference type="InterPro" id="IPR043519">
    <property type="entry name" value="NT_sf"/>
</dbReference>
<keyword evidence="11 17" id="KW-0694">RNA-binding</keyword>
<dbReference type="Pfam" id="PF12874">
    <property type="entry name" value="zf-met"/>
    <property type="match status" value="1"/>
</dbReference>
<organism evidence="19 20">
    <name type="scientific">Exocentrus adspersus</name>
    <dbReference type="NCBI Taxonomy" id="1586481"/>
    <lineage>
        <taxon>Eukaryota</taxon>
        <taxon>Metazoa</taxon>
        <taxon>Ecdysozoa</taxon>
        <taxon>Arthropoda</taxon>
        <taxon>Hexapoda</taxon>
        <taxon>Insecta</taxon>
        <taxon>Pterygota</taxon>
        <taxon>Neoptera</taxon>
        <taxon>Endopterygota</taxon>
        <taxon>Coleoptera</taxon>
        <taxon>Polyphaga</taxon>
        <taxon>Cucujiformia</taxon>
        <taxon>Chrysomeloidea</taxon>
        <taxon>Cerambycidae</taxon>
        <taxon>Lamiinae</taxon>
        <taxon>Acanthocinini</taxon>
        <taxon>Exocentrus</taxon>
    </lineage>
</organism>
<keyword evidence="7" id="KW-0479">Metal-binding</keyword>
<dbReference type="GO" id="GO:0005524">
    <property type="term" value="F:ATP binding"/>
    <property type="evidence" value="ECO:0007669"/>
    <property type="project" value="UniProtKB-KW"/>
</dbReference>
<evidence type="ECO:0000313" key="20">
    <source>
        <dbReference type="Proteomes" id="UP001159042"/>
    </source>
</evidence>
<evidence type="ECO:0000256" key="15">
    <source>
        <dbReference type="ARBA" id="ARBA00046411"/>
    </source>
</evidence>
<keyword evidence="5" id="KW-0808">Transferase</keyword>
<dbReference type="SUPFAM" id="SSF81301">
    <property type="entry name" value="Nucleotidyltransferase"/>
    <property type="match status" value="1"/>
</dbReference>
<evidence type="ECO:0000256" key="16">
    <source>
        <dbReference type="ARBA" id="ARBA00049105"/>
    </source>
</evidence>
<reference evidence="19 20" key="1">
    <citation type="journal article" date="2023" name="Insect Mol. Biol.">
        <title>Genome sequencing provides insights into the evolution of gene families encoding plant cell wall-degrading enzymes in longhorned beetles.</title>
        <authorList>
            <person name="Shin N.R."/>
            <person name="Okamura Y."/>
            <person name="Kirsch R."/>
            <person name="Pauchet Y."/>
        </authorList>
    </citation>
    <scope>NUCLEOTIDE SEQUENCE [LARGE SCALE GENOMIC DNA]</scope>
    <source>
        <strain evidence="19">EAD_L_NR</strain>
    </source>
</reference>
<dbReference type="EMBL" id="JANEYG010000019">
    <property type="protein sequence ID" value="KAJ8919270.1"/>
    <property type="molecule type" value="Genomic_DNA"/>
</dbReference>
<dbReference type="InterPro" id="IPR054708">
    <property type="entry name" value="MTPAP-like_central"/>
</dbReference>
<dbReference type="GO" id="GO:1990817">
    <property type="term" value="F:poly(A) RNA polymerase activity"/>
    <property type="evidence" value="ECO:0007669"/>
    <property type="project" value="TreeGrafter"/>
</dbReference>
<keyword evidence="10" id="KW-0460">Magnesium</keyword>
<evidence type="ECO:0000259" key="18">
    <source>
        <dbReference type="PROSITE" id="PS50102"/>
    </source>
</evidence>
<feature type="domain" description="RRM" evidence="18">
    <location>
        <begin position="71"/>
        <end position="139"/>
    </location>
</feature>
<dbReference type="GO" id="GO:0003723">
    <property type="term" value="F:RNA binding"/>
    <property type="evidence" value="ECO:0007669"/>
    <property type="project" value="UniProtKB-UniRule"/>
</dbReference>
<evidence type="ECO:0000256" key="13">
    <source>
        <dbReference type="ARBA" id="ARBA00033036"/>
    </source>
</evidence>
<evidence type="ECO:0000256" key="6">
    <source>
        <dbReference type="ARBA" id="ARBA00022695"/>
    </source>
</evidence>
<evidence type="ECO:0000256" key="8">
    <source>
        <dbReference type="ARBA" id="ARBA00022741"/>
    </source>
</evidence>
<keyword evidence="8" id="KW-0547">Nucleotide-binding</keyword>
<comment type="caution">
    <text evidence="19">The sequence shown here is derived from an EMBL/GenBank/DDBJ whole genome shotgun (WGS) entry which is preliminary data.</text>
</comment>
<dbReference type="Pfam" id="PF03828">
    <property type="entry name" value="PAP_assoc"/>
    <property type="match status" value="1"/>
</dbReference>
<dbReference type="CDD" id="cd05402">
    <property type="entry name" value="NT_PAP_TUTase"/>
    <property type="match status" value="1"/>
</dbReference>
<evidence type="ECO:0000256" key="9">
    <source>
        <dbReference type="ARBA" id="ARBA00022840"/>
    </source>
</evidence>
<dbReference type="InterPro" id="IPR036236">
    <property type="entry name" value="Znf_C2H2_sf"/>
</dbReference>
<evidence type="ECO:0000313" key="19">
    <source>
        <dbReference type="EMBL" id="KAJ8919270.1"/>
    </source>
</evidence>
<keyword evidence="6" id="KW-0548">Nucleotidyltransferase</keyword>
<evidence type="ECO:0000256" key="4">
    <source>
        <dbReference type="ARBA" id="ARBA00021679"/>
    </source>
</evidence>
<dbReference type="PANTHER" id="PTHR12271:SF127">
    <property type="entry name" value="SPECKLE TARGETED PIP5K1A-REGULATED POLY(A) POLYMERASE"/>
    <property type="match status" value="1"/>
</dbReference>
<dbReference type="Proteomes" id="UP001159042">
    <property type="component" value="Unassembled WGS sequence"/>
</dbReference>
<proteinExistence type="predicted"/>
<dbReference type="Gene3D" id="3.30.460.10">
    <property type="entry name" value="Beta Polymerase, domain 2"/>
    <property type="match status" value="1"/>
</dbReference>
<comment type="cofactor">
    <cofactor evidence="1">
        <name>Mn(2+)</name>
        <dbReference type="ChEBI" id="CHEBI:29035"/>
    </cofactor>
</comment>
<gene>
    <name evidence="19" type="ORF">NQ315_003854</name>
</gene>
<dbReference type="EC" id="2.7.7.52" evidence="3"/>
<dbReference type="Gene3D" id="3.30.70.330">
    <property type="match status" value="1"/>
</dbReference>
<dbReference type="InterPro" id="IPR002058">
    <property type="entry name" value="PAP_assoc"/>
</dbReference>
<comment type="catalytic activity">
    <reaction evidence="16">
        <text>RNA(n) + UTP = RNA(n)-3'-uridine ribonucleotide + diphosphate</text>
        <dbReference type="Rhea" id="RHEA:14785"/>
        <dbReference type="Rhea" id="RHEA-COMP:14527"/>
        <dbReference type="Rhea" id="RHEA-COMP:17348"/>
        <dbReference type="ChEBI" id="CHEBI:33019"/>
        <dbReference type="ChEBI" id="CHEBI:46398"/>
        <dbReference type="ChEBI" id="CHEBI:140395"/>
        <dbReference type="ChEBI" id="CHEBI:173116"/>
        <dbReference type="EC" id="2.7.7.52"/>
    </reaction>
</comment>
<evidence type="ECO:0000256" key="14">
    <source>
        <dbReference type="ARBA" id="ARBA00045789"/>
    </source>
</evidence>
<keyword evidence="20" id="KW-1185">Reference proteome</keyword>
<evidence type="ECO:0000256" key="17">
    <source>
        <dbReference type="PROSITE-ProRule" id="PRU00176"/>
    </source>
</evidence>
<dbReference type="InterPro" id="IPR012677">
    <property type="entry name" value="Nucleotide-bd_a/b_plait_sf"/>
</dbReference>
<evidence type="ECO:0000256" key="1">
    <source>
        <dbReference type="ARBA" id="ARBA00001936"/>
    </source>
</evidence>
<dbReference type="PROSITE" id="PS50102">
    <property type="entry name" value="RRM"/>
    <property type="match status" value="1"/>
</dbReference>
<dbReference type="GO" id="GO:0050265">
    <property type="term" value="F:RNA uridylyltransferase activity"/>
    <property type="evidence" value="ECO:0007669"/>
    <property type="project" value="UniProtKB-EC"/>
</dbReference>
<dbReference type="InterPro" id="IPR035979">
    <property type="entry name" value="RBD_domain_sf"/>
</dbReference>
<dbReference type="GO" id="GO:0031123">
    <property type="term" value="P:RNA 3'-end processing"/>
    <property type="evidence" value="ECO:0007669"/>
    <property type="project" value="TreeGrafter"/>
</dbReference>
<evidence type="ECO:0000256" key="11">
    <source>
        <dbReference type="ARBA" id="ARBA00022884"/>
    </source>
</evidence>
<dbReference type="Gene3D" id="3.30.160.60">
    <property type="entry name" value="Classic Zinc Finger"/>
    <property type="match status" value="1"/>
</dbReference>
<dbReference type="InterPro" id="IPR000504">
    <property type="entry name" value="RRM_dom"/>
</dbReference>
<name>A0AAV8VYE5_9CUCU</name>
<evidence type="ECO:0000256" key="3">
    <source>
        <dbReference type="ARBA" id="ARBA00012472"/>
    </source>
</evidence>
<comment type="function">
    <text evidence="14">Poly(A) polymerase that creates the 3'-poly(A) tail of specific pre-mRNAs. Localizes to nuclear speckles together with PIP5K1A and mediates polyadenylation of a select set of mRNAs, such as HMOX1. In addition to polyadenylation, it is also required for the 3'-end cleavage of pre-mRNAs: binds to the 3'UTR of targeted pre-mRNAs and promotes the recruitment and assembly of the CPSF complex on the 3'UTR of pre-mRNAs. In addition to adenylyltransferase activity, also has uridylyltransferase activity. However, the ATP ratio is higher than UTP in cells, suggesting that it functions primarily as a poly(A) polymerase. Acts as a specific terminal uridylyltransferase for U6 snRNA in vitro: responsible for a controlled elongation reaction that results in the restoration of the four 3'-terminal UMP-residues found in newly transcribed U6 snRNA. Not involved in replication-dependent histone mRNA degradation.</text>
</comment>
<accession>A0AAV8VYE5</accession>
<keyword evidence="9" id="KW-0067">ATP-binding</keyword>
<evidence type="ECO:0000256" key="12">
    <source>
        <dbReference type="ARBA" id="ARBA00030790"/>
    </source>
</evidence>
<comment type="subunit">
    <text evidence="15">Associates with the cleavage and polyadenylation specificity factor (CPSF) complex. Interacts with CPSF1 and CPSF3; the interaction is direct. Interacts with PIP5K1A.</text>
</comment>
<evidence type="ECO:0000256" key="10">
    <source>
        <dbReference type="ARBA" id="ARBA00022842"/>
    </source>
</evidence>
<evidence type="ECO:0000256" key="2">
    <source>
        <dbReference type="ARBA" id="ARBA00001946"/>
    </source>
</evidence>
<dbReference type="CDD" id="cd00590">
    <property type="entry name" value="RRM_SF"/>
    <property type="match status" value="1"/>
</dbReference>
<dbReference type="SUPFAM" id="SSF57667">
    <property type="entry name" value="beta-beta-alpha zinc fingers"/>
    <property type="match status" value="1"/>
</dbReference>
<dbReference type="PANTHER" id="PTHR12271">
    <property type="entry name" value="POLY A POLYMERASE CID PAP -RELATED"/>
    <property type="match status" value="1"/>
</dbReference>
<evidence type="ECO:0000256" key="5">
    <source>
        <dbReference type="ARBA" id="ARBA00022679"/>
    </source>
</evidence>
<dbReference type="SUPFAM" id="SSF54928">
    <property type="entry name" value="RNA-binding domain, RBD"/>
    <property type="match status" value="1"/>
</dbReference>
<comment type="cofactor">
    <cofactor evidence="2">
        <name>Mg(2+)</name>
        <dbReference type="ChEBI" id="CHEBI:18420"/>
    </cofactor>
</comment>
<dbReference type="Pfam" id="PF22600">
    <property type="entry name" value="MTPAP-like_central"/>
    <property type="match status" value="1"/>
</dbReference>
<evidence type="ECO:0000256" key="7">
    <source>
        <dbReference type="ARBA" id="ARBA00022723"/>
    </source>
</evidence>
<dbReference type="InterPro" id="IPR013087">
    <property type="entry name" value="Znf_C2H2_type"/>
</dbReference>
<sequence length="702" mass="80704">MYKGTKRKIDDTMEESEIHKANGSKIDGSLTCHLCKVNLPNEISMRQHLQGHKHRKLASAEGEKERIEKKCGLFIRGYPSQFPKDAVLEYFYPFGKIVFVQFKPSFLLLDYEDPAVAANVINRVHELGGHRLTIQYRQPRRQAPKVPDQDDVSADVIQTLKDISNFDDQVTILLQKIQPSTNEQFPKYNKVCEDLYRILERAFPYCRIHPFGSTITGLGINNSDVDVFISGVKQGDQDVPYLIWAKRRLVQSRLFTNVIVIPHAKIPILKCVHVATGLSCDINMRNMLGVCNSNLINYYLSLDPKLRKLMIVLKFWARTHKITGQNHLFTNYSLNLMLIFFLQHAPFCIPSVLRLQRNPQFFNNQDGWNGGFEPLSFRNPQLIELSLLQLLEMFFDFYIKFDYGINIICPYLGKPLKKQQFKHPESLPDCYFIYKSYVAATGQHLKVDTAICIQDPFEHIKTATPIVSSTTLETFINLCRLGKKFCEEKRGPILFKLLTETPPSTNSLTVIKSESSKFVIPMRPSLKYIEEKYKTIAERHNAWFKSVTKFTTMVLKDILKFEVSEINTPVSNSKHMKAKGQKDVHDNLNELGEIRFKCNCKLNLWQARKSTAKANKPEVKQSIVEKEIAITEQICGSIAGAMPKDDVIKFEICFQFCADPPTTEIHIKSIAAYKNSFKSFITFFIAKLPAWFKAFEQEQCDS</sequence>
<dbReference type="SUPFAM" id="SSF81631">
    <property type="entry name" value="PAP/OAS1 substrate-binding domain"/>
    <property type="match status" value="1"/>
</dbReference>
<dbReference type="PROSITE" id="PS00028">
    <property type="entry name" value="ZINC_FINGER_C2H2_1"/>
    <property type="match status" value="1"/>
</dbReference>
<dbReference type="AlphaFoldDB" id="A0AAV8VYE5"/>
<dbReference type="GO" id="GO:0046872">
    <property type="term" value="F:metal ion binding"/>
    <property type="evidence" value="ECO:0007669"/>
    <property type="project" value="UniProtKB-KW"/>
</dbReference>
<dbReference type="Gene3D" id="1.10.1410.10">
    <property type="match status" value="1"/>
</dbReference>
<protein>
    <recommendedName>
        <fullName evidence="4">Speckle targeted PIP5K1A-regulated poly(A) polymerase</fullName>
        <ecNumber evidence="3">2.7.7.52</ecNumber>
    </recommendedName>
    <alternativeName>
        <fullName evidence="12">RNA-binding motif protein 21</fullName>
    </alternativeName>
    <alternativeName>
        <fullName evidence="13">U6 snRNA-specific terminal uridylyltransferase 1</fullName>
    </alternativeName>
</protein>